<evidence type="ECO:0000313" key="2">
    <source>
        <dbReference type="EMBL" id="CAB3995259.1"/>
    </source>
</evidence>
<evidence type="ECO:0000256" key="1">
    <source>
        <dbReference type="SAM" id="MobiDB-lite"/>
    </source>
</evidence>
<proteinExistence type="predicted"/>
<dbReference type="EMBL" id="CACRXK020002629">
    <property type="protein sequence ID" value="CAB3995259.1"/>
    <property type="molecule type" value="Genomic_DNA"/>
</dbReference>
<feature type="region of interest" description="Disordered" evidence="1">
    <location>
        <begin position="91"/>
        <end position="119"/>
    </location>
</feature>
<dbReference type="Proteomes" id="UP001152795">
    <property type="component" value="Unassembled WGS sequence"/>
</dbReference>
<comment type="caution">
    <text evidence="2">The sequence shown here is derived from an EMBL/GenBank/DDBJ whole genome shotgun (WGS) entry which is preliminary data.</text>
</comment>
<feature type="region of interest" description="Disordered" evidence="1">
    <location>
        <begin position="24"/>
        <end position="65"/>
    </location>
</feature>
<name>A0A6S7GY93_PARCT</name>
<protein>
    <submittedName>
        <fullName evidence="2">Uncharacterized protein</fullName>
    </submittedName>
</protein>
<sequence length="119" mass="13640">MKEAGKDTKTKGVVLLVNIDQAIKKKTKDDTSARRKSIKSSQGCTSNHDRNYREEKGRREMKRNKIGRLAVNFPIDNIFCGNNHDQNRTLNRKLERGRHKKKNLSSNPSSVRRAESTTC</sequence>
<gene>
    <name evidence="2" type="ORF">PACLA_8A025726</name>
</gene>
<evidence type="ECO:0000313" key="3">
    <source>
        <dbReference type="Proteomes" id="UP001152795"/>
    </source>
</evidence>
<keyword evidence="3" id="KW-1185">Reference proteome</keyword>
<feature type="compositionally biased region" description="Basic and acidic residues" evidence="1">
    <location>
        <begin position="47"/>
        <end position="58"/>
    </location>
</feature>
<accession>A0A6S7GY93</accession>
<organism evidence="2 3">
    <name type="scientific">Paramuricea clavata</name>
    <name type="common">Red gorgonian</name>
    <name type="synonym">Violescent sea-whip</name>
    <dbReference type="NCBI Taxonomy" id="317549"/>
    <lineage>
        <taxon>Eukaryota</taxon>
        <taxon>Metazoa</taxon>
        <taxon>Cnidaria</taxon>
        <taxon>Anthozoa</taxon>
        <taxon>Octocorallia</taxon>
        <taxon>Malacalcyonacea</taxon>
        <taxon>Plexauridae</taxon>
        <taxon>Paramuricea</taxon>
    </lineage>
</organism>
<reference evidence="2" key="1">
    <citation type="submission" date="2020-04" db="EMBL/GenBank/DDBJ databases">
        <authorList>
            <person name="Alioto T."/>
            <person name="Alioto T."/>
            <person name="Gomez Garrido J."/>
        </authorList>
    </citation>
    <scope>NUCLEOTIDE SEQUENCE</scope>
    <source>
        <strain evidence="2">A484AB</strain>
    </source>
</reference>
<dbReference type="AlphaFoldDB" id="A0A6S7GY93"/>